<feature type="transmembrane region" description="Helical" evidence="14">
    <location>
        <begin position="416"/>
        <end position="435"/>
    </location>
</feature>
<feature type="transmembrane region" description="Helical" evidence="14">
    <location>
        <begin position="333"/>
        <end position="353"/>
    </location>
</feature>
<keyword evidence="7 14" id="KW-0812">Transmembrane</keyword>
<dbReference type="CDD" id="cd00082">
    <property type="entry name" value="HisKA"/>
    <property type="match status" value="1"/>
</dbReference>
<dbReference type="InterPro" id="IPR036890">
    <property type="entry name" value="HATPase_C_sf"/>
</dbReference>
<organism evidence="16 17">
    <name type="scientific">Planococcus dechangensis</name>
    <dbReference type="NCBI Taxonomy" id="1176255"/>
    <lineage>
        <taxon>Bacteria</taxon>
        <taxon>Bacillati</taxon>
        <taxon>Bacillota</taxon>
        <taxon>Bacilli</taxon>
        <taxon>Bacillales</taxon>
        <taxon>Caryophanaceae</taxon>
        <taxon>Planococcus</taxon>
    </lineage>
</organism>
<dbReference type="PROSITE" id="PS50109">
    <property type="entry name" value="HIS_KIN"/>
    <property type="match status" value="1"/>
</dbReference>
<comment type="subcellular location">
    <subcellularLocation>
        <location evidence="2">Cell membrane</location>
        <topology evidence="2">Multi-pass membrane protein</topology>
    </subcellularLocation>
</comment>
<evidence type="ECO:0000256" key="3">
    <source>
        <dbReference type="ARBA" id="ARBA00012438"/>
    </source>
</evidence>
<dbReference type="RefSeq" id="WP_377278849.1">
    <property type="nucleotide sequence ID" value="NZ_JBHSGL010000005.1"/>
</dbReference>
<keyword evidence="9 16" id="KW-0418">Kinase</keyword>
<keyword evidence="4" id="KW-1003">Cell membrane</keyword>
<evidence type="ECO:0000256" key="2">
    <source>
        <dbReference type="ARBA" id="ARBA00004651"/>
    </source>
</evidence>
<dbReference type="InterPro" id="IPR003661">
    <property type="entry name" value="HisK_dim/P_dom"/>
</dbReference>
<keyword evidence="6" id="KW-0808">Transferase</keyword>
<evidence type="ECO:0000256" key="6">
    <source>
        <dbReference type="ARBA" id="ARBA00022679"/>
    </source>
</evidence>
<evidence type="ECO:0000313" key="16">
    <source>
        <dbReference type="EMBL" id="MFC4713199.1"/>
    </source>
</evidence>
<feature type="transmembrane region" description="Helical" evidence="14">
    <location>
        <begin position="391"/>
        <end position="410"/>
    </location>
</feature>
<reference evidence="17" key="1">
    <citation type="journal article" date="2019" name="Int. J. Syst. Evol. Microbiol.">
        <title>The Global Catalogue of Microorganisms (GCM) 10K type strain sequencing project: providing services to taxonomists for standard genome sequencing and annotation.</title>
        <authorList>
            <consortium name="The Broad Institute Genomics Platform"/>
            <consortium name="The Broad Institute Genome Sequencing Center for Infectious Disease"/>
            <person name="Wu L."/>
            <person name="Ma J."/>
        </authorList>
    </citation>
    <scope>NUCLEOTIDE SEQUENCE [LARGE SCALE GENOMIC DNA]</scope>
    <source>
        <strain evidence="17">CGMCC 1.12151</strain>
    </source>
</reference>
<feature type="transmembrane region" description="Helical" evidence="14">
    <location>
        <begin position="251"/>
        <end position="268"/>
    </location>
</feature>
<evidence type="ECO:0000313" key="17">
    <source>
        <dbReference type="Proteomes" id="UP001595932"/>
    </source>
</evidence>
<comment type="catalytic activity">
    <reaction evidence="1">
        <text>ATP + protein L-histidine = ADP + protein N-phospho-L-histidine.</text>
        <dbReference type="EC" id="2.7.13.3"/>
    </reaction>
</comment>
<dbReference type="InterPro" id="IPR050398">
    <property type="entry name" value="HssS/ArlS-like"/>
</dbReference>
<name>A0ABV9MDV8_9BACL</name>
<dbReference type="InterPro" id="IPR005467">
    <property type="entry name" value="His_kinase_dom"/>
</dbReference>
<dbReference type="EMBL" id="JBHSGL010000005">
    <property type="protein sequence ID" value="MFC4713199.1"/>
    <property type="molecule type" value="Genomic_DNA"/>
</dbReference>
<keyword evidence="8" id="KW-0547">Nucleotide-binding</keyword>
<comment type="caution">
    <text evidence="16">The sequence shown here is derived from an EMBL/GenBank/DDBJ whole genome shotgun (WGS) entry which is preliminary data.</text>
</comment>
<dbReference type="Proteomes" id="UP001595932">
    <property type="component" value="Unassembled WGS sequence"/>
</dbReference>
<dbReference type="SUPFAM" id="SSF47384">
    <property type="entry name" value="Homodimeric domain of signal transducing histidine kinase"/>
    <property type="match status" value="1"/>
</dbReference>
<dbReference type="InterPro" id="IPR003594">
    <property type="entry name" value="HATPase_dom"/>
</dbReference>
<evidence type="ECO:0000256" key="10">
    <source>
        <dbReference type="ARBA" id="ARBA00022840"/>
    </source>
</evidence>
<evidence type="ECO:0000256" key="9">
    <source>
        <dbReference type="ARBA" id="ARBA00022777"/>
    </source>
</evidence>
<accession>A0ABV9MDV8</accession>
<feature type="domain" description="Histidine kinase" evidence="15">
    <location>
        <begin position="501"/>
        <end position="714"/>
    </location>
</feature>
<dbReference type="Pfam" id="PF02518">
    <property type="entry name" value="HATPase_c"/>
    <property type="match status" value="1"/>
</dbReference>
<dbReference type="EC" id="2.7.13.3" evidence="3"/>
<evidence type="ECO:0000256" key="11">
    <source>
        <dbReference type="ARBA" id="ARBA00022989"/>
    </source>
</evidence>
<keyword evidence="17" id="KW-1185">Reference proteome</keyword>
<dbReference type="PANTHER" id="PTHR45528:SF1">
    <property type="entry name" value="SENSOR HISTIDINE KINASE CPXA"/>
    <property type="match status" value="1"/>
</dbReference>
<evidence type="ECO:0000256" key="8">
    <source>
        <dbReference type="ARBA" id="ARBA00022741"/>
    </source>
</evidence>
<dbReference type="SUPFAM" id="SSF55874">
    <property type="entry name" value="ATPase domain of HSP90 chaperone/DNA topoisomerase II/histidine kinase"/>
    <property type="match status" value="1"/>
</dbReference>
<keyword evidence="10" id="KW-0067">ATP-binding</keyword>
<keyword evidence="11 14" id="KW-1133">Transmembrane helix</keyword>
<dbReference type="Pfam" id="PF00512">
    <property type="entry name" value="HisKA"/>
    <property type="match status" value="1"/>
</dbReference>
<evidence type="ECO:0000259" key="15">
    <source>
        <dbReference type="PROSITE" id="PS50109"/>
    </source>
</evidence>
<keyword evidence="13 14" id="KW-0472">Membrane</keyword>
<evidence type="ECO:0000256" key="13">
    <source>
        <dbReference type="ARBA" id="ARBA00023136"/>
    </source>
</evidence>
<dbReference type="SMART" id="SM00388">
    <property type="entry name" value="HisKA"/>
    <property type="match status" value="1"/>
</dbReference>
<dbReference type="PANTHER" id="PTHR45528">
    <property type="entry name" value="SENSOR HISTIDINE KINASE CPXA"/>
    <property type="match status" value="1"/>
</dbReference>
<dbReference type="InterPro" id="IPR036097">
    <property type="entry name" value="HisK_dim/P_sf"/>
</dbReference>
<evidence type="ECO:0000256" key="7">
    <source>
        <dbReference type="ARBA" id="ARBA00022692"/>
    </source>
</evidence>
<dbReference type="Gene3D" id="3.30.565.10">
    <property type="entry name" value="Histidine kinase-like ATPase, C-terminal domain"/>
    <property type="match status" value="1"/>
</dbReference>
<gene>
    <name evidence="16" type="ORF">ACFO5U_10020</name>
</gene>
<evidence type="ECO:0000256" key="5">
    <source>
        <dbReference type="ARBA" id="ARBA00022553"/>
    </source>
</evidence>
<sequence length="714" mass="80989">MKKWIWLIGLSLWLLSFLTVLDKGMEYFGKSYTDTEEFRYEFSRISQGLLFFELDPSEFKVDQSVASWEIDQYRADSASLTDQIQMVRDRFAEAITAAEENEDTDLAEQLTEQRDEELLAVREEFTDDEAAKQAVVEQREIAHEQALQQLAEQQAAFEMEASGYTYQLKALGSGETIAKGTLVDHPLFEHAFSVQDPLSFSGGYWDYDFQMDGFAGPSPNERYSGTIQIPNKTLAGNDFLNASSQFQFIKVFLYLLLISAIAGAVWLYRKRPVDLEWYTGAAYAKWRKIAIEWKTLVLAITTLFALVGVNRFLSLFTMSRQHRSAAYFLEMPGAAAIALVFLSLLILQLIWLWKHFGNWQTFAMETKQSFTWNQLQAAGDTFLDRSIGFQMAWVLVVVFFWGIGTAVMMIQPVVVIVWLPATLFIGLPSLLFLMIRLGYLNRLMKGTAQLAQGSIGTELAVKGKSPLARHATHLNLLREGYVQSVSARTKSERLKTELITNVSHDLRTPLTSIITYTDLLKNENLGPEERRKYVDILDRKSERLKVLIEDLFEVSKMATGNADINKQRLDMNQLLAQALAEHEEAIKESRLDVRLAVPDQPLYASVDGQKWWRLLDNLILNATKYSLPHSRVYIALSEHTGEIVTTIKNVTRFELGDNSEELLERFKRGDTSRQTEGSGLGLAIAQSIVDLHGGQLKLEVDGDLFKVTVILSKP</sequence>
<keyword evidence="5" id="KW-0597">Phosphoprotein</keyword>
<evidence type="ECO:0000256" key="14">
    <source>
        <dbReference type="SAM" id="Phobius"/>
    </source>
</evidence>
<evidence type="ECO:0000256" key="1">
    <source>
        <dbReference type="ARBA" id="ARBA00000085"/>
    </source>
</evidence>
<protein>
    <recommendedName>
        <fullName evidence="3">histidine kinase</fullName>
        <ecNumber evidence="3">2.7.13.3</ecNumber>
    </recommendedName>
</protein>
<evidence type="ECO:0000256" key="4">
    <source>
        <dbReference type="ARBA" id="ARBA00022475"/>
    </source>
</evidence>
<feature type="transmembrane region" description="Helical" evidence="14">
    <location>
        <begin position="295"/>
        <end position="313"/>
    </location>
</feature>
<proteinExistence type="predicted"/>
<dbReference type="SMART" id="SM00387">
    <property type="entry name" value="HATPase_c"/>
    <property type="match status" value="1"/>
</dbReference>
<dbReference type="GO" id="GO:0016301">
    <property type="term" value="F:kinase activity"/>
    <property type="evidence" value="ECO:0007669"/>
    <property type="project" value="UniProtKB-KW"/>
</dbReference>
<evidence type="ECO:0000256" key="12">
    <source>
        <dbReference type="ARBA" id="ARBA00023012"/>
    </source>
</evidence>
<keyword evidence="12" id="KW-0902">Two-component regulatory system</keyword>
<dbReference type="Gene3D" id="1.10.287.130">
    <property type="match status" value="1"/>
</dbReference>